<dbReference type="InterPro" id="IPR002645">
    <property type="entry name" value="STAS_dom"/>
</dbReference>
<reference evidence="2" key="1">
    <citation type="submission" date="2023-06" db="EMBL/GenBank/DDBJ databases">
        <title>Draft Genome Sequences of Representative Paenibacillus Polymyxa, Bacillus cereus, Fictibacillus sp., and Brevibacillus agri Strains Isolated from Amazonian Dark Earth.</title>
        <authorList>
            <person name="Pellegrinetti T.A."/>
            <person name="Cunha I.C.M."/>
            <person name="Chaves M.G."/>
            <person name="Freitas A.S."/>
            <person name="Silva A.V.R."/>
            <person name="Tsai S.M."/>
            <person name="Mendes L.W."/>
        </authorList>
    </citation>
    <scope>NUCLEOTIDE SEQUENCE</scope>
    <source>
        <strain evidence="2">CENA-BCM004</strain>
    </source>
</reference>
<dbReference type="CDD" id="cd07041">
    <property type="entry name" value="STAS_RsbR_RsbS_like"/>
    <property type="match status" value="1"/>
</dbReference>
<evidence type="ECO:0000313" key="2">
    <source>
        <dbReference type="EMBL" id="MDN4071725.1"/>
    </source>
</evidence>
<evidence type="ECO:0000313" key="3">
    <source>
        <dbReference type="Proteomes" id="UP001168694"/>
    </source>
</evidence>
<keyword evidence="3" id="KW-1185">Reference proteome</keyword>
<name>A0ABT8E1F8_9BACL</name>
<dbReference type="EMBL" id="JAUHLN010000001">
    <property type="protein sequence ID" value="MDN4071725.1"/>
    <property type="molecule type" value="Genomic_DNA"/>
</dbReference>
<evidence type="ECO:0000259" key="1">
    <source>
        <dbReference type="PROSITE" id="PS50801"/>
    </source>
</evidence>
<dbReference type="SUPFAM" id="SSF52091">
    <property type="entry name" value="SpoIIaa-like"/>
    <property type="match status" value="1"/>
</dbReference>
<dbReference type="RefSeq" id="WP_290397885.1">
    <property type="nucleotide sequence ID" value="NZ_JAUHLN010000001.1"/>
</dbReference>
<accession>A0ABT8E1F8</accession>
<organism evidence="2 3">
    <name type="scientific">Fictibacillus terranigra</name>
    <dbReference type="NCBI Taxonomy" id="3058424"/>
    <lineage>
        <taxon>Bacteria</taxon>
        <taxon>Bacillati</taxon>
        <taxon>Bacillota</taxon>
        <taxon>Bacilli</taxon>
        <taxon>Bacillales</taxon>
        <taxon>Fictibacillaceae</taxon>
        <taxon>Fictibacillus</taxon>
    </lineage>
</organism>
<dbReference type="PROSITE" id="PS50801">
    <property type="entry name" value="STAS"/>
    <property type="match status" value="1"/>
</dbReference>
<dbReference type="Gene3D" id="3.30.750.24">
    <property type="entry name" value="STAS domain"/>
    <property type="match status" value="1"/>
</dbReference>
<feature type="domain" description="STAS" evidence="1">
    <location>
        <begin position="138"/>
        <end position="222"/>
    </location>
</feature>
<comment type="caution">
    <text evidence="2">The sequence shown here is derived from an EMBL/GenBank/DDBJ whole genome shotgun (WGS) entry which is preliminary data.</text>
</comment>
<dbReference type="Gene3D" id="3.30.450.20">
    <property type="entry name" value="PAS domain"/>
    <property type="match status" value="1"/>
</dbReference>
<sequence>MHPMPIDISSTDALNSIGEVILLADKEYNLIWMNLKAKEVLGSIAPFYGLSGSDDFIGLNMDFFHQKPDHQRRVMGQLKDGHRARINIKDKVIADIVITPILKGQNQENLVGYMVMLMDVTSKAQEDNRKEKLIKDLSVPILNIWDGTIALTLIGNMDIERGEHIITTVLEECVQKRVRFVMVSLRGITTFDDSVRNNLTKLYDCLNLIGVECIVVGINPELAISIQELNNIPTFKDAHAGLKYIISLENSK</sequence>
<gene>
    <name evidence="2" type="ORF">QYF49_01590</name>
</gene>
<dbReference type="InterPro" id="IPR051932">
    <property type="entry name" value="Bact_StressResp_Reg"/>
</dbReference>
<dbReference type="Proteomes" id="UP001168694">
    <property type="component" value="Unassembled WGS sequence"/>
</dbReference>
<dbReference type="Pfam" id="PF01740">
    <property type="entry name" value="STAS"/>
    <property type="match status" value="1"/>
</dbReference>
<protein>
    <submittedName>
        <fullName evidence="2">RsbR, positive regulator of sigma-B</fullName>
    </submittedName>
</protein>
<proteinExistence type="predicted"/>
<dbReference type="PANTHER" id="PTHR33745:SF8">
    <property type="entry name" value="BLUE-LIGHT PHOTORECEPTOR"/>
    <property type="match status" value="1"/>
</dbReference>
<dbReference type="PANTHER" id="PTHR33745">
    <property type="entry name" value="RSBT ANTAGONIST PROTEIN RSBS-RELATED"/>
    <property type="match status" value="1"/>
</dbReference>
<dbReference type="InterPro" id="IPR036513">
    <property type="entry name" value="STAS_dom_sf"/>
</dbReference>